<proteinExistence type="predicted"/>
<organism evidence="1 2">
    <name type="scientific">Nitrospira defluvii</name>
    <dbReference type="NCBI Taxonomy" id="330214"/>
    <lineage>
        <taxon>Bacteria</taxon>
        <taxon>Pseudomonadati</taxon>
        <taxon>Nitrospirota</taxon>
        <taxon>Nitrospiria</taxon>
        <taxon>Nitrospirales</taxon>
        <taxon>Nitrospiraceae</taxon>
        <taxon>Nitrospira</taxon>
    </lineage>
</organism>
<comment type="caution">
    <text evidence="1">The sequence shown here is derived from an EMBL/GenBank/DDBJ whole genome shotgun (WGS) entry which is preliminary data.</text>
</comment>
<protein>
    <recommendedName>
        <fullName evidence="3">JAB domain-containing protein</fullName>
    </recommendedName>
</protein>
<keyword evidence="2" id="KW-1185">Reference proteome</keyword>
<dbReference type="Proteomes" id="UP000675880">
    <property type="component" value="Unassembled WGS sequence"/>
</dbReference>
<evidence type="ECO:0008006" key="3">
    <source>
        <dbReference type="Google" id="ProtNLM"/>
    </source>
</evidence>
<evidence type="ECO:0000313" key="2">
    <source>
        <dbReference type="Proteomes" id="UP000675880"/>
    </source>
</evidence>
<dbReference type="EMBL" id="CAJNBJ010000020">
    <property type="protein sequence ID" value="CAE6796311.1"/>
    <property type="molecule type" value="Genomic_DNA"/>
</dbReference>
<evidence type="ECO:0000313" key="1">
    <source>
        <dbReference type="EMBL" id="CAE6796311.1"/>
    </source>
</evidence>
<name>A0ABM8S996_9BACT</name>
<reference evidence="1 2" key="1">
    <citation type="submission" date="2021-02" db="EMBL/GenBank/DDBJ databases">
        <authorList>
            <person name="Han P."/>
        </authorList>
    </citation>
    <scope>NUCLEOTIDE SEQUENCE [LARGE SCALE GENOMIC DNA]</scope>
    <source>
        <strain evidence="1">Candidatus Nitrospira sp. ZN2</strain>
    </source>
</reference>
<sequence length="205" mass="23074">MTRTSPFIKHHIASCLLPADNSTLYDYVLAGNGVFIRGKRRELSVFFPIVEHPIAGLPPIAGSLTLTIPRIPQRLIQEMMEEALGACAEPAGPVESLFHFEHDTDWCMTIPDQIRTPFSVQPSTPERCPSYERAIVEIHSHHTMAPRFSVVDNEDETGFRIYGVCGWLTTRPSITFRVGLYGHFIPIPAEFVAELPPTLQDTYRQ</sequence>
<accession>A0ABM8S996</accession>
<gene>
    <name evidence="1" type="ORF">NSPZN2_70110</name>
</gene>